<comment type="similarity">
    <text evidence="8 10">Belongs to the adenylosuccinate synthetase family.</text>
</comment>
<feature type="binding site" description="in other chain" evidence="8">
    <location>
        <position position="128"/>
    </location>
    <ligand>
        <name>IMP</name>
        <dbReference type="ChEBI" id="CHEBI:58053"/>
        <note>ligand shared between dimeric partners</note>
    </ligand>
</feature>
<keyword evidence="5 8" id="KW-0658">Purine biosynthesis</keyword>
<dbReference type="InterPro" id="IPR001114">
    <property type="entry name" value="Adenylosuccinate_synthetase"/>
</dbReference>
<dbReference type="SUPFAM" id="SSF52540">
    <property type="entry name" value="P-loop containing nucleoside triphosphate hydrolases"/>
    <property type="match status" value="1"/>
</dbReference>
<evidence type="ECO:0000256" key="6">
    <source>
        <dbReference type="ARBA" id="ARBA00022842"/>
    </source>
</evidence>
<dbReference type="InterPro" id="IPR042111">
    <property type="entry name" value="Adenylosuccinate_synth_dom3"/>
</dbReference>
<dbReference type="Proteomes" id="UP000536685">
    <property type="component" value="Unassembled WGS sequence"/>
</dbReference>
<feature type="binding site" description="in other chain" evidence="8">
    <location>
        <position position="302"/>
    </location>
    <ligand>
        <name>IMP</name>
        <dbReference type="ChEBI" id="CHEBI:58053"/>
        <note>ligand shared between dimeric partners</note>
    </ligand>
</feature>
<evidence type="ECO:0000256" key="9">
    <source>
        <dbReference type="PROSITE-ProRule" id="PRU10134"/>
    </source>
</evidence>
<dbReference type="SMART" id="SM00788">
    <property type="entry name" value="Adenylsucc_synt"/>
    <property type="match status" value="1"/>
</dbReference>
<dbReference type="GO" id="GO:0000287">
    <property type="term" value="F:magnesium ion binding"/>
    <property type="evidence" value="ECO:0007669"/>
    <property type="project" value="UniProtKB-UniRule"/>
</dbReference>
<dbReference type="EC" id="6.3.4.4" evidence="8 10"/>
<feature type="active site" evidence="9">
    <location>
        <position position="139"/>
    </location>
</feature>
<evidence type="ECO:0000256" key="4">
    <source>
        <dbReference type="ARBA" id="ARBA00022741"/>
    </source>
</evidence>
<feature type="binding site" description="in other chain" evidence="8">
    <location>
        <position position="238"/>
    </location>
    <ligand>
        <name>IMP</name>
        <dbReference type="ChEBI" id="CHEBI:58053"/>
        <note>ligand shared between dimeric partners</note>
    </ligand>
</feature>
<feature type="active site" description="Proton donor" evidence="8">
    <location>
        <position position="41"/>
    </location>
</feature>
<gene>
    <name evidence="8" type="primary">purA</name>
    <name evidence="11" type="ORF">HD599_003381</name>
</gene>
<sequence length="428" mass="46718">MPAIVIIGAQWGDEGKGKATDLLGSRIDYVVKFNGGNNAGHTVVIDGEKYALHLLPSGILSPGVIPVIANGVVIDIEVLFEELDALIARGVDVSKLRVSSNAHVITQYHRTLDKVTERFLGKRQIGTTGRGIGPAYADKINRVGIRIQDLFDENILRQKVEGALHQKNHLLVKIYNRRAIEVEEIVSNLLSYAERLRPMVTDTALELHQALDAEKIVLFEGGQATMLDVDHGTYPFVTSSSSTSGGASTGSGIGPNRIDRVIGIVKAYTTRVGAGPFPTELHDESGEWLRQKGFEFGTTTGRPRRTGWYDAPIARYSARINGVTDFVMTKLDVLTGLEKIPVCVAYDVDGVRVEEVPASQSDFHHAVPIYEEFDGWTEDITGVRNFEDLPQKAQDYVLAIEAISGSRISAIGVGPGREAIVVRHDLIN</sequence>
<name>A0A841ARY1_9MICO</name>
<feature type="binding site" evidence="8">
    <location>
        <position position="304"/>
    </location>
    <ligand>
        <name>GTP</name>
        <dbReference type="ChEBI" id="CHEBI:37565"/>
    </ligand>
</feature>
<evidence type="ECO:0000256" key="5">
    <source>
        <dbReference type="ARBA" id="ARBA00022755"/>
    </source>
</evidence>
<comment type="catalytic activity">
    <reaction evidence="8 10">
        <text>IMP + L-aspartate + GTP = N(6)-(1,2-dicarboxyethyl)-AMP + GDP + phosphate + 2 H(+)</text>
        <dbReference type="Rhea" id="RHEA:15753"/>
        <dbReference type="ChEBI" id="CHEBI:15378"/>
        <dbReference type="ChEBI" id="CHEBI:29991"/>
        <dbReference type="ChEBI" id="CHEBI:37565"/>
        <dbReference type="ChEBI" id="CHEBI:43474"/>
        <dbReference type="ChEBI" id="CHEBI:57567"/>
        <dbReference type="ChEBI" id="CHEBI:58053"/>
        <dbReference type="ChEBI" id="CHEBI:58189"/>
        <dbReference type="EC" id="6.3.4.4"/>
    </reaction>
</comment>
<feature type="binding site" evidence="8">
    <location>
        <begin position="412"/>
        <end position="414"/>
    </location>
    <ligand>
        <name>GTP</name>
        <dbReference type="ChEBI" id="CHEBI:37565"/>
    </ligand>
</feature>
<comment type="function">
    <text evidence="8">Plays an important role in the de novo pathway of purine nucleotide biosynthesis. Catalyzes the first committed step in the biosynthesis of AMP from IMP.</text>
</comment>
<dbReference type="Pfam" id="PF00709">
    <property type="entry name" value="Adenylsucc_synt"/>
    <property type="match status" value="1"/>
</dbReference>
<comment type="cofactor">
    <cofactor evidence="8">
        <name>Mg(2+)</name>
        <dbReference type="ChEBI" id="CHEBI:18420"/>
    </cofactor>
    <text evidence="8">Binds 1 Mg(2+) ion per subunit.</text>
</comment>
<reference evidence="11 12" key="1">
    <citation type="submission" date="2020-08" db="EMBL/GenBank/DDBJ databases">
        <title>Sequencing the genomes of 1000 actinobacteria strains.</title>
        <authorList>
            <person name="Klenk H.-P."/>
        </authorList>
    </citation>
    <scope>NUCLEOTIDE SEQUENCE [LARGE SCALE GENOMIC DNA]</scope>
    <source>
        <strain evidence="11 12">DSM 105784</strain>
    </source>
</reference>
<keyword evidence="7 8" id="KW-0342">GTP-binding</keyword>
<dbReference type="GO" id="GO:0004019">
    <property type="term" value="F:adenylosuccinate synthase activity"/>
    <property type="evidence" value="ECO:0007669"/>
    <property type="project" value="UniProtKB-UniRule"/>
</dbReference>
<dbReference type="InterPro" id="IPR033128">
    <property type="entry name" value="Adenylosuccin_syn_Lys_AS"/>
</dbReference>
<feature type="binding site" evidence="8">
    <location>
        <position position="142"/>
    </location>
    <ligand>
        <name>IMP</name>
        <dbReference type="ChEBI" id="CHEBI:58053"/>
        <note>ligand shared between dimeric partners</note>
    </ligand>
</feature>
<keyword evidence="8" id="KW-0963">Cytoplasm</keyword>
<evidence type="ECO:0000256" key="8">
    <source>
        <dbReference type="HAMAP-Rule" id="MF_00011"/>
    </source>
</evidence>
<dbReference type="Gene3D" id="3.40.440.10">
    <property type="entry name" value="Adenylosuccinate Synthetase, subunit A, domain 1"/>
    <property type="match status" value="1"/>
</dbReference>
<proteinExistence type="inferred from homology"/>
<feature type="binding site" evidence="8">
    <location>
        <begin position="12"/>
        <end position="18"/>
    </location>
    <ligand>
        <name>GTP</name>
        <dbReference type="ChEBI" id="CHEBI:37565"/>
    </ligand>
</feature>
<dbReference type="FunFam" id="1.10.300.10:FF:000001">
    <property type="entry name" value="Adenylosuccinate synthetase"/>
    <property type="match status" value="1"/>
</dbReference>
<keyword evidence="3 8" id="KW-0479">Metal-binding</keyword>
<evidence type="ECO:0000256" key="3">
    <source>
        <dbReference type="ARBA" id="ARBA00022723"/>
    </source>
</evidence>
<accession>A0A841ARY1</accession>
<dbReference type="PANTHER" id="PTHR11846:SF0">
    <property type="entry name" value="ADENYLOSUCCINATE SYNTHETASE"/>
    <property type="match status" value="1"/>
</dbReference>
<dbReference type="GO" id="GO:0005525">
    <property type="term" value="F:GTP binding"/>
    <property type="evidence" value="ECO:0007669"/>
    <property type="project" value="UniProtKB-UniRule"/>
</dbReference>
<dbReference type="InterPro" id="IPR042110">
    <property type="entry name" value="Adenylosuccinate_synth_dom2"/>
</dbReference>
<dbReference type="PROSITE" id="PS00513">
    <property type="entry name" value="ADENYLOSUCCIN_SYN_2"/>
    <property type="match status" value="1"/>
</dbReference>
<feature type="binding site" description="in other chain" evidence="8">
    <location>
        <begin position="13"/>
        <end position="16"/>
    </location>
    <ligand>
        <name>IMP</name>
        <dbReference type="ChEBI" id="CHEBI:58053"/>
        <note>ligand shared between dimeric partners</note>
    </ligand>
</feature>
<feature type="binding site" evidence="8">
    <location>
        <position position="40"/>
    </location>
    <ligand>
        <name>Mg(2+)</name>
        <dbReference type="ChEBI" id="CHEBI:18420"/>
    </ligand>
</feature>
<dbReference type="PROSITE" id="PS01266">
    <property type="entry name" value="ADENYLOSUCCIN_SYN_1"/>
    <property type="match status" value="1"/>
</dbReference>
<comment type="caution">
    <text evidence="11">The sequence shown here is derived from an EMBL/GenBank/DDBJ whole genome shotgun (WGS) entry which is preliminary data.</text>
</comment>
<dbReference type="UniPathway" id="UPA00075">
    <property type="reaction ID" value="UER00335"/>
</dbReference>
<dbReference type="GO" id="GO:0005737">
    <property type="term" value="C:cytoplasm"/>
    <property type="evidence" value="ECO:0007669"/>
    <property type="project" value="UniProtKB-SubCell"/>
</dbReference>
<keyword evidence="12" id="KW-1185">Reference proteome</keyword>
<dbReference type="RefSeq" id="WP_184239841.1">
    <property type="nucleotide sequence ID" value="NZ_JACHMJ010000001.1"/>
</dbReference>
<feature type="active site" description="Proton acceptor" evidence="8">
    <location>
        <position position="13"/>
    </location>
</feature>
<evidence type="ECO:0000313" key="12">
    <source>
        <dbReference type="Proteomes" id="UP000536685"/>
    </source>
</evidence>
<keyword evidence="6 8" id="KW-0460">Magnesium</keyword>
<dbReference type="FunFam" id="3.90.170.10:FF:000001">
    <property type="entry name" value="Adenylosuccinate synthetase"/>
    <property type="match status" value="1"/>
</dbReference>
<dbReference type="CDD" id="cd03108">
    <property type="entry name" value="AdSS"/>
    <property type="match status" value="1"/>
</dbReference>
<dbReference type="Gene3D" id="1.10.300.10">
    <property type="entry name" value="Adenylosuccinate Synthetase, subunit A, domain 2"/>
    <property type="match status" value="1"/>
</dbReference>
<feature type="binding site" evidence="8">
    <location>
        <begin position="330"/>
        <end position="332"/>
    </location>
    <ligand>
        <name>GTP</name>
        <dbReference type="ChEBI" id="CHEBI:37565"/>
    </ligand>
</feature>
<evidence type="ECO:0000313" key="11">
    <source>
        <dbReference type="EMBL" id="MBB5845058.1"/>
    </source>
</evidence>
<evidence type="ECO:0000256" key="1">
    <source>
        <dbReference type="ARBA" id="ARBA00011738"/>
    </source>
</evidence>
<feature type="binding site" evidence="8">
    <location>
        <begin position="40"/>
        <end position="42"/>
    </location>
    <ligand>
        <name>GTP</name>
        <dbReference type="ChEBI" id="CHEBI:37565"/>
    </ligand>
</feature>
<dbReference type="AlphaFoldDB" id="A0A841ARY1"/>
<dbReference type="InterPro" id="IPR027417">
    <property type="entry name" value="P-loop_NTPase"/>
</dbReference>
<dbReference type="Gene3D" id="3.90.170.10">
    <property type="entry name" value="Adenylosuccinate Synthetase, subunit A, domain 3"/>
    <property type="match status" value="1"/>
</dbReference>
<organism evidence="11 12">
    <name type="scientific">Conyzicola lurida</name>
    <dbReference type="NCBI Taxonomy" id="1172621"/>
    <lineage>
        <taxon>Bacteria</taxon>
        <taxon>Bacillati</taxon>
        <taxon>Actinomycetota</taxon>
        <taxon>Actinomycetes</taxon>
        <taxon>Micrococcales</taxon>
        <taxon>Microbacteriaceae</taxon>
        <taxon>Conyzicola</taxon>
    </lineage>
</organism>
<evidence type="ECO:0000256" key="2">
    <source>
        <dbReference type="ARBA" id="ARBA00022598"/>
    </source>
</evidence>
<dbReference type="EMBL" id="JACHMJ010000001">
    <property type="protein sequence ID" value="MBB5845058.1"/>
    <property type="molecule type" value="Genomic_DNA"/>
</dbReference>
<evidence type="ECO:0000256" key="7">
    <source>
        <dbReference type="ARBA" id="ARBA00023134"/>
    </source>
</evidence>
<dbReference type="GO" id="GO:0046040">
    <property type="term" value="P:IMP metabolic process"/>
    <property type="evidence" value="ECO:0007669"/>
    <property type="project" value="TreeGrafter"/>
</dbReference>
<comment type="subunit">
    <text evidence="1 8">Homodimer.</text>
</comment>
<keyword evidence="4 8" id="KW-0547">Nucleotide-binding</keyword>
<dbReference type="InterPro" id="IPR042109">
    <property type="entry name" value="Adenylosuccinate_synth_dom1"/>
</dbReference>
<feature type="binding site" description="in other chain" evidence="8">
    <location>
        <position position="223"/>
    </location>
    <ligand>
        <name>IMP</name>
        <dbReference type="ChEBI" id="CHEBI:58053"/>
        <note>ligand shared between dimeric partners</note>
    </ligand>
</feature>
<dbReference type="HAMAP" id="MF_00011">
    <property type="entry name" value="Adenylosucc_synth"/>
    <property type="match status" value="1"/>
</dbReference>
<dbReference type="GO" id="GO:0044208">
    <property type="term" value="P:'de novo' AMP biosynthetic process"/>
    <property type="evidence" value="ECO:0007669"/>
    <property type="project" value="UniProtKB-UniRule"/>
</dbReference>
<comment type="subcellular location">
    <subcellularLocation>
        <location evidence="8">Cytoplasm</location>
    </subcellularLocation>
</comment>
<protein>
    <recommendedName>
        <fullName evidence="8 10">Adenylosuccinate synthetase</fullName>
        <shortName evidence="8">AMPSase</shortName>
        <shortName evidence="8">AdSS</shortName>
        <ecNumber evidence="8 10">6.3.4.4</ecNumber>
    </recommendedName>
    <alternativeName>
        <fullName evidence="8">IMP--aspartate ligase</fullName>
    </alternativeName>
</protein>
<dbReference type="PANTHER" id="PTHR11846">
    <property type="entry name" value="ADENYLOSUCCINATE SYNTHETASE"/>
    <property type="match status" value="1"/>
</dbReference>
<evidence type="ECO:0000256" key="10">
    <source>
        <dbReference type="RuleBase" id="RU000520"/>
    </source>
</evidence>
<feature type="binding site" evidence="8">
    <location>
        <position position="13"/>
    </location>
    <ligand>
        <name>Mg(2+)</name>
        <dbReference type="ChEBI" id="CHEBI:18420"/>
    </ligand>
</feature>
<dbReference type="InterPro" id="IPR018220">
    <property type="entry name" value="Adenylosuccin_syn_GTP-bd"/>
</dbReference>
<dbReference type="NCBIfam" id="TIGR00184">
    <property type="entry name" value="purA"/>
    <property type="match status" value="1"/>
</dbReference>
<feature type="binding site" evidence="8">
    <location>
        <begin position="298"/>
        <end position="304"/>
    </location>
    <ligand>
        <name>substrate</name>
    </ligand>
</feature>
<keyword evidence="2 8" id="KW-0436">Ligase</keyword>
<feature type="binding site" description="in other chain" evidence="8">
    <location>
        <begin position="38"/>
        <end position="41"/>
    </location>
    <ligand>
        <name>IMP</name>
        <dbReference type="ChEBI" id="CHEBI:58053"/>
        <note>ligand shared between dimeric partners</note>
    </ligand>
</feature>
<dbReference type="NCBIfam" id="NF002223">
    <property type="entry name" value="PRK01117.1"/>
    <property type="match status" value="1"/>
</dbReference>
<comment type="pathway">
    <text evidence="8 10">Purine metabolism; AMP biosynthesis via de novo pathway; AMP from IMP: step 1/2.</text>
</comment>